<dbReference type="GO" id="GO:0030199">
    <property type="term" value="P:collagen fibril organization"/>
    <property type="evidence" value="ECO:0007669"/>
    <property type="project" value="TreeGrafter"/>
</dbReference>
<dbReference type="Proteomes" id="UP001497497">
    <property type="component" value="Unassembled WGS sequence"/>
</dbReference>
<evidence type="ECO:0000256" key="2">
    <source>
        <dbReference type="ARBA" id="ARBA00008712"/>
    </source>
</evidence>
<dbReference type="GO" id="GO:0031012">
    <property type="term" value="C:extracellular matrix"/>
    <property type="evidence" value="ECO:0007669"/>
    <property type="project" value="TreeGrafter"/>
</dbReference>
<dbReference type="GO" id="GO:0005615">
    <property type="term" value="C:extracellular space"/>
    <property type="evidence" value="ECO:0007669"/>
    <property type="project" value="TreeGrafter"/>
</dbReference>
<keyword evidence="3" id="KW-0964">Secreted</keyword>
<dbReference type="EMBL" id="CAXITT010000407">
    <property type="protein sequence ID" value="CAL1540938.1"/>
    <property type="molecule type" value="Genomic_DNA"/>
</dbReference>
<evidence type="ECO:0000256" key="1">
    <source>
        <dbReference type="ARBA" id="ARBA00004613"/>
    </source>
</evidence>
<name>A0AAV2I451_LYMST</name>
<accession>A0AAV2I451</accession>
<comment type="caution">
    <text evidence="5">The sequence shown here is derived from an EMBL/GenBank/DDBJ whole genome shotgun (WGS) entry which is preliminary data.</text>
</comment>
<organism evidence="5 6">
    <name type="scientific">Lymnaea stagnalis</name>
    <name type="common">Great pond snail</name>
    <name type="synonym">Helix stagnalis</name>
    <dbReference type="NCBI Taxonomy" id="6523"/>
    <lineage>
        <taxon>Eukaryota</taxon>
        <taxon>Metazoa</taxon>
        <taxon>Spiralia</taxon>
        <taxon>Lophotrochozoa</taxon>
        <taxon>Mollusca</taxon>
        <taxon>Gastropoda</taxon>
        <taxon>Heterobranchia</taxon>
        <taxon>Euthyneura</taxon>
        <taxon>Panpulmonata</taxon>
        <taxon>Hygrophila</taxon>
        <taxon>Lymnaeoidea</taxon>
        <taxon>Lymnaeidae</taxon>
        <taxon>Lymnaea</taxon>
    </lineage>
</organism>
<reference evidence="5 6" key="1">
    <citation type="submission" date="2024-04" db="EMBL/GenBank/DDBJ databases">
        <authorList>
            <consortium name="Genoscope - CEA"/>
            <person name="William W."/>
        </authorList>
    </citation>
    <scope>NUCLEOTIDE SEQUENCE [LARGE SCALE GENOMIC DNA]</scope>
</reference>
<evidence type="ECO:0000313" key="6">
    <source>
        <dbReference type="Proteomes" id="UP001497497"/>
    </source>
</evidence>
<proteinExistence type="inferred from homology"/>
<dbReference type="PANTHER" id="PTHR15040:SF1">
    <property type="entry name" value="DERMATOPONTIN-LIKE ISOFORM X1"/>
    <property type="match status" value="1"/>
</dbReference>
<keyword evidence="4" id="KW-1015">Disulfide bond</keyword>
<comment type="similarity">
    <text evidence="2">Belongs to the dermatopontin family.</text>
</comment>
<comment type="subcellular location">
    <subcellularLocation>
        <location evidence="1">Secreted</location>
    </subcellularLocation>
</comment>
<evidence type="ECO:0000313" key="5">
    <source>
        <dbReference type="EMBL" id="CAL1540938.1"/>
    </source>
</evidence>
<evidence type="ECO:0000256" key="3">
    <source>
        <dbReference type="ARBA" id="ARBA00022525"/>
    </source>
</evidence>
<dbReference type="InterPro" id="IPR026645">
    <property type="entry name" value="Dermatopontin"/>
</dbReference>
<keyword evidence="6" id="KW-1185">Reference proteome</keyword>
<dbReference type="AlphaFoldDB" id="A0AAV2I451"/>
<evidence type="ECO:0000256" key="4">
    <source>
        <dbReference type="ARBA" id="ARBA00023157"/>
    </source>
</evidence>
<gene>
    <name evidence="5" type="ORF">GSLYS_00014587001</name>
</gene>
<sequence length="151" mass="18187">MTSLTEEWDFECPPNKPIKNIIADYYSNYRDRVWNISCSETEIDVNFTHCEWSIYVNEFKHLLIYQCPNDGVLTGTKRFSSKIFDRRYQFLCCYPLSYVTHECRHTKFINEHSVLLSYRFPDNRVLRGVISRLVYSDYKPDRLWSLNICKL</sequence>
<feature type="non-terminal residue" evidence="5">
    <location>
        <position position="151"/>
    </location>
</feature>
<protein>
    <submittedName>
        <fullName evidence="5">Uncharacterized protein</fullName>
    </submittedName>
</protein>
<dbReference type="Pfam" id="PF14704">
    <property type="entry name" value="DERM"/>
    <property type="match status" value="1"/>
</dbReference>
<dbReference type="PANTHER" id="PTHR15040">
    <property type="entry name" value="DERMATOPONTIN-RELATED"/>
    <property type="match status" value="1"/>
</dbReference>